<gene>
    <name evidence="2" type="ORF">O4220_00090</name>
</gene>
<evidence type="ECO:0000256" key="1">
    <source>
        <dbReference type="SAM" id="MobiDB-lite"/>
    </source>
</evidence>
<feature type="region of interest" description="Disordered" evidence="1">
    <location>
        <begin position="411"/>
        <end position="473"/>
    </location>
</feature>
<feature type="compositionally biased region" description="Basic and acidic residues" evidence="1">
    <location>
        <begin position="7"/>
        <end position="24"/>
    </location>
</feature>
<keyword evidence="3" id="KW-1185">Reference proteome</keyword>
<dbReference type="PANTHER" id="PTHR43384">
    <property type="entry name" value="SEPTUM SITE-DETERMINING PROTEIN MIND HOMOLOG, CHLOROPLASTIC-RELATED"/>
    <property type="match status" value="1"/>
</dbReference>
<feature type="region of interest" description="Disordered" evidence="1">
    <location>
        <begin position="1"/>
        <end position="56"/>
    </location>
</feature>
<evidence type="ECO:0000313" key="3">
    <source>
        <dbReference type="Proteomes" id="UP001081071"/>
    </source>
</evidence>
<protein>
    <submittedName>
        <fullName evidence="2">ParA family protein</fullName>
    </submittedName>
</protein>
<dbReference type="SUPFAM" id="SSF52540">
    <property type="entry name" value="P-loop containing nucleoside triphosphate hydrolases"/>
    <property type="match status" value="1"/>
</dbReference>
<dbReference type="EMBL" id="JAPWIJ010000001">
    <property type="protein sequence ID" value="MCZ4516894.1"/>
    <property type="molecule type" value="Genomic_DNA"/>
</dbReference>
<feature type="compositionally biased region" description="Basic and acidic residues" evidence="1">
    <location>
        <begin position="446"/>
        <end position="456"/>
    </location>
</feature>
<organism evidence="2 3">
    <name type="scientific">Rhodococcus ruber</name>
    <dbReference type="NCBI Taxonomy" id="1830"/>
    <lineage>
        <taxon>Bacteria</taxon>
        <taxon>Bacillati</taxon>
        <taxon>Actinomycetota</taxon>
        <taxon>Actinomycetes</taxon>
        <taxon>Mycobacteriales</taxon>
        <taxon>Nocardiaceae</taxon>
        <taxon>Rhodococcus</taxon>
    </lineage>
</organism>
<dbReference type="InterPro" id="IPR027417">
    <property type="entry name" value="P-loop_NTPase"/>
</dbReference>
<accession>A0ABT4M7G6</accession>
<dbReference type="Proteomes" id="UP001081071">
    <property type="component" value="Unassembled WGS sequence"/>
</dbReference>
<comment type="caution">
    <text evidence="2">The sequence shown here is derived from an EMBL/GenBank/DDBJ whole genome shotgun (WGS) entry which is preliminary data.</text>
</comment>
<evidence type="ECO:0000313" key="2">
    <source>
        <dbReference type="EMBL" id="MCZ4516894.1"/>
    </source>
</evidence>
<dbReference type="InterPro" id="IPR050625">
    <property type="entry name" value="ParA/MinD_ATPase"/>
</dbReference>
<name>A0ABT4M7G6_9NOCA</name>
<reference evidence="2" key="1">
    <citation type="submission" date="2022-12" db="EMBL/GenBank/DDBJ databases">
        <authorList>
            <person name="Krivoruchko A.V."/>
            <person name="Elkin A."/>
        </authorList>
    </citation>
    <scope>NUCLEOTIDE SEQUENCE</scope>
    <source>
        <strain evidence="2">IEGM 1391</strain>
    </source>
</reference>
<sequence>MSIPDPYSEHRENYEAETAVDLRKQRLRRQSDPGPEPAVDEDTGDAFDDSDDSEVFADPYQVGQDALAANEEPAIDIPAEYGGRDFDSETAELDNRPALWGLRGRVNAALGLTRPPLPESAEARFRQSVRRVQQPLPGCMVVSVIGLKGDAGKTSTTTALANTFGTHRGRGVVAWDACENSGTLGDRADRTTDPELGPWDILENARALASADAVSGTLGHYLRLQPTHDEVLASDSSTSRQSGIGWDECAALMAVLRRHRDLIIVDTGNNATASNWQWAVQHSDMLVIPLPLRRDMAILTMNMLDGIIARGYEHLVRSALILTVVLPGDKDSVDAALRLEGKLEQEFAALGGVGRIMRVPYEPKFASGERIRYHELGQATVEAYTNVAAEIADRLADRAYERTAEYADVYAPQEFTRPSQAERRPARRPYSIPQPAPQSYDNGEDYDPHPPREQWRPRAVPPRDQPPREDPFR</sequence>
<dbReference type="Gene3D" id="3.40.50.300">
    <property type="entry name" value="P-loop containing nucleotide triphosphate hydrolases"/>
    <property type="match status" value="1"/>
</dbReference>
<dbReference type="PANTHER" id="PTHR43384:SF14">
    <property type="entry name" value="ESX-1 SECRETION-ASSOCIATED PROTEIN ESPI"/>
    <property type="match status" value="1"/>
</dbReference>
<dbReference type="RefSeq" id="WP_269601535.1">
    <property type="nucleotide sequence ID" value="NZ_JAPWIJ010000001.1"/>
</dbReference>
<proteinExistence type="predicted"/>
<feature type="compositionally biased region" description="Acidic residues" evidence="1">
    <location>
        <begin position="38"/>
        <end position="55"/>
    </location>
</feature>